<organism evidence="3 4">
    <name type="scientific">Nocardioides cavernae</name>
    <dbReference type="NCBI Taxonomy" id="1921566"/>
    <lineage>
        <taxon>Bacteria</taxon>
        <taxon>Bacillati</taxon>
        <taxon>Actinomycetota</taxon>
        <taxon>Actinomycetes</taxon>
        <taxon>Propionibacteriales</taxon>
        <taxon>Nocardioidaceae</taxon>
        <taxon>Nocardioides</taxon>
    </lineage>
</organism>
<dbReference type="Proteomes" id="UP000549911">
    <property type="component" value="Unassembled WGS sequence"/>
</dbReference>
<dbReference type="AlphaFoldDB" id="A0A7Y9H3V3"/>
<evidence type="ECO:0000313" key="3">
    <source>
        <dbReference type="EMBL" id="NYE37380.1"/>
    </source>
</evidence>
<feature type="compositionally biased region" description="Low complexity" evidence="1">
    <location>
        <begin position="323"/>
        <end position="348"/>
    </location>
</feature>
<keyword evidence="2" id="KW-1133">Transmembrane helix</keyword>
<keyword evidence="4" id="KW-1185">Reference proteome</keyword>
<keyword evidence="2" id="KW-0472">Membrane</keyword>
<proteinExistence type="predicted"/>
<evidence type="ECO:0000256" key="2">
    <source>
        <dbReference type="SAM" id="Phobius"/>
    </source>
</evidence>
<protein>
    <recommendedName>
        <fullName evidence="5">Htaa domain-containing protein</fullName>
    </recommendedName>
</protein>
<dbReference type="RefSeq" id="WP_179619935.1">
    <property type="nucleotide sequence ID" value="NZ_JACCBW010000002.1"/>
</dbReference>
<gene>
    <name evidence="3" type="ORF">F4692_002513</name>
</gene>
<comment type="caution">
    <text evidence="3">The sequence shown here is derived from an EMBL/GenBank/DDBJ whole genome shotgun (WGS) entry which is preliminary data.</text>
</comment>
<sequence>MRFRPRTTTGSRRGRHTVGAVAATAAMIVAAVAPFSLSAGPARGAGPSGSDPFTVTGAQLRWGVNNESNNRAFAPGTHNFFSAGIVPDPGRGGTTLPQSSWRASEGDVRIEKQQADGAYALATWDGLTTTPQGATITSPASGQFSNHQVVLGAGSGTVDPATGFATIAWKGSFTVLFYSGMSFFTVTDPTLTVTPERAQLTATAGGFASDMEDQAQWSALPPTPVVLADLPRAEVDLTAADGFASTPAYLGVDWQVPADESAQVGGQWKGAFPSSFLDFLATAGTAGYWYSTGGSTDAYKPALPLTVSWAGAPVVAPSPSPTATPTKPTRTPTKNATPKPTEAPTAAPSRPPSPTAAPTASTTRPLAPAPPGTPSSVDAATAPDTGVLAGGSATSPLAVQPVLVQAATSPPTSAAPAADDTESHVLWLLGCVLLLGALATTLISTSLVSKPVEGTK</sequence>
<name>A0A7Y9H3V3_9ACTN</name>
<evidence type="ECO:0000313" key="4">
    <source>
        <dbReference type="Proteomes" id="UP000549911"/>
    </source>
</evidence>
<accession>A0A7Y9H3V3</accession>
<evidence type="ECO:0008006" key="5">
    <source>
        <dbReference type="Google" id="ProtNLM"/>
    </source>
</evidence>
<reference evidence="3 4" key="1">
    <citation type="submission" date="2020-07" db="EMBL/GenBank/DDBJ databases">
        <authorList>
            <person name="Partida-Martinez L."/>
            <person name="Huntemann M."/>
            <person name="Clum A."/>
            <person name="Wang J."/>
            <person name="Palaniappan K."/>
            <person name="Ritter S."/>
            <person name="Chen I.-M."/>
            <person name="Stamatis D."/>
            <person name="Reddy T."/>
            <person name="O'Malley R."/>
            <person name="Daum C."/>
            <person name="Shapiro N."/>
            <person name="Ivanova N."/>
            <person name="Kyrpides N."/>
            <person name="Woyke T."/>
        </authorList>
    </citation>
    <scope>NUCLEOTIDE SEQUENCE [LARGE SCALE GENOMIC DNA]</scope>
    <source>
        <strain evidence="3 4">AT2.17</strain>
    </source>
</reference>
<reference evidence="3 4" key="2">
    <citation type="submission" date="2020-08" db="EMBL/GenBank/DDBJ databases">
        <title>The Agave Microbiome: Exploring the role of microbial communities in plant adaptations to desert environments.</title>
        <authorList>
            <person name="Partida-Martinez L.P."/>
        </authorList>
    </citation>
    <scope>NUCLEOTIDE SEQUENCE [LARGE SCALE GENOMIC DNA]</scope>
    <source>
        <strain evidence="3 4">AT2.17</strain>
    </source>
</reference>
<dbReference type="EMBL" id="JACCBW010000002">
    <property type="protein sequence ID" value="NYE37380.1"/>
    <property type="molecule type" value="Genomic_DNA"/>
</dbReference>
<feature type="transmembrane region" description="Helical" evidence="2">
    <location>
        <begin position="425"/>
        <end position="448"/>
    </location>
</feature>
<evidence type="ECO:0000256" key="1">
    <source>
        <dbReference type="SAM" id="MobiDB-lite"/>
    </source>
</evidence>
<feature type="region of interest" description="Disordered" evidence="1">
    <location>
        <begin position="84"/>
        <end position="104"/>
    </location>
</feature>
<feature type="region of interest" description="Disordered" evidence="1">
    <location>
        <begin position="316"/>
        <end position="393"/>
    </location>
</feature>
<keyword evidence="2" id="KW-0812">Transmembrane</keyword>
<feature type="compositionally biased region" description="Low complexity" evidence="1">
    <location>
        <begin position="356"/>
        <end position="366"/>
    </location>
</feature>